<feature type="coiled-coil region" evidence="1">
    <location>
        <begin position="466"/>
        <end position="493"/>
    </location>
</feature>
<dbReference type="InterPro" id="IPR048428">
    <property type="entry name" value="YobI-NTPase"/>
</dbReference>
<dbReference type="Proteomes" id="UP000001921">
    <property type="component" value="Chromosome"/>
</dbReference>
<sequence>MYILFDDCVKISIKNISTMGDIGMENKNKEESIFYDLTPINDIELGIYEEAINFSLKNDKILNVAISGSYGSGKSSLLETYKKNHPEKKFLNISLTHFNSMENSGNIKEKNMKGNNNTGQDNLEENDNEKTKSLANVLEAKILNQMLHQISEKNIPLTDFKIKGKFSKLRLVFSTIFILVFILSFFQIIFFNQWYNFIIGLYNIKFIYNIFKISTYPYFKLISGITLFILLGIYIYKILKFQKTKNFLKKLNIQGNEFEIAGDNEDSYFDKYLNEVIYLFENSGVDAIIFEDIDRYEISEIFERLREINKLINNKLKNKKNKFFLSFIFFSQKRRTLKFFYLLRDDIYISKDRTKFFDFIIPVIPVIDSSNSYDKIIELLKENNYYNLNPNFLYKISLYIDDMRLLKNICNEFKIYYKKLSGAKNDTKISSNKIFSIIVYKNLFPKDFSDLQLNQGFVYNLFSQKDKFLEERIKEINDQINFLNQQKNETLDLRELDVLNENYYHYYYNRRIFSEQEYNDWGSFKYEERKKLLKERKENTTSEIEKKIYSLEYEKNKLKDGPFRKIITRENIDNIFTCTYIDELKNEHKFEDVKGSPYFKLLKFLIREGYLNEKYSYYMAYFYENRLTKIDKKFLIAVADKEKLEYNYKLDNPNLVNERLEIADFDEVESLNFDLLDCLLKFEDNNSKNKKITIFTQLKETKNFEFISSYLKLDNLEELYRKKFTILLYSIWETFFLEAKNYENLSENDLYMYVVDILQFSKKDDLGKINKNNNIIEYIENKKDFFDFRLYSKNIEILGMHSNYSNFLTNLENLDIKFKELEYSDSFDVFSYKGFGWTIFESNFKKKRYILNFNNINLMIKEVLYKNILSKDIQEPTKFEETLFFLKKEKLDSTDKKNNELNDILSKELKSKNYTIINNGLENSSYLLEYLEENMDKYAEIILENCDGKIEEEEEYIIKFLNFEDITNEKKEKYIEFLANNITDFFKIDDRNLWNILLSKKKAEYSEKNIFTYFRENGFNEILIQFINLKLKKLSYKEFNFEKEDETAFFIEVLKSDKLDNEVYENILETLEYNEDKITFPENIPEDKVDILIKLSIIKINSNNLEIIRNYYKNNLNNFIKLNLENYIRIIDTNNNLFSQEELLVILSDKKIDVDSKLKLLKFSNQKIKIMDKDYPVEVQNYILENNYDNSEFLELIKNFNNFEEKTKEIIFSITKNNIGNFYSNLDKTPSSLINKFLKDKEIEDEVKFIILINLLDFIRGVEEFYKYLKLVNSKDYKDLVKRNTNFNININEFNLQLLQKLKEKGFIESFSQINESIYEVITIKDKEKFID</sequence>
<feature type="transmembrane region" description="Helical" evidence="3">
    <location>
        <begin position="169"/>
        <end position="188"/>
    </location>
</feature>
<gene>
    <name evidence="5" type="ORF">FNP_1179</name>
</gene>
<accession>A5TVP1</accession>
<evidence type="ECO:0000256" key="2">
    <source>
        <dbReference type="SAM" id="MobiDB-lite"/>
    </source>
</evidence>
<dbReference type="HOGENOM" id="CLU_005044_0_0_0"/>
<keyword evidence="1" id="KW-0175">Coiled coil</keyword>
<proteinExistence type="predicted"/>
<feature type="domain" description="YobI-like P-loop NTPase" evidence="4">
    <location>
        <begin position="48"/>
        <end position="459"/>
    </location>
</feature>
<reference evidence="5" key="2">
    <citation type="submission" date="2007-05" db="EMBL/GenBank/DDBJ databases">
        <title>Genome sequence of Fusobacterium nucleatum subspecies polymorphum - a genetically tractable Fusobacterium.</title>
        <authorList>
            <person name="Karpathy S.E."/>
            <person name="Xiang Q."/>
            <person name="Gioia J."/>
            <person name="Jiang H."/>
            <person name="Liu Y."/>
            <person name="Petrosino J.F."/>
            <person name="Yerrapragada S."/>
            <person name="Fox G.E."/>
            <person name="Kinder Haake S."/>
            <person name="Weinstock G.M."/>
            <person name="Highlander S.K."/>
        </authorList>
    </citation>
    <scope>NUCLEOTIDE SEQUENCE [LARGE SCALE GENOMIC DNA]</scope>
    <source>
        <strain evidence="5">ATCC 10953</strain>
    </source>
</reference>
<evidence type="ECO:0000256" key="1">
    <source>
        <dbReference type="SAM" id="Coils"/>
    </source>
</evidence>
<feature type="region of interest" description="Disordered" evidence="2">
    <location>
        <begin position="105"/>
        <end position="126"/>
    </location>
</feature>
<dbReference type="eggNOG" id="COG5290">
    <property type="taxonomic scope" value="Bacteria"/>
</dbReference>
<keyword evidence="3" id="KW-1133">Transmembrane helix</keyword>
<evidence type="ECO:0000313" key="5">
    <source>
        <dbReference type="EMBL" id="EDK88966.1"/>
    </source>
</evidence>
<evidence type="ECO:0000256" key="3">
    <source>
        <dbReference type="SAM" id="Phobius"/>
    </source>
</evidence>
<reference evidence="5" key="1">
    <citation type="submission" date="2006-07" db="EMBL/GenBank/DDBJ databases">
        <authorList>
            <person name="Qin X."/>
            <person name="Weinstock G.M."/>
        </authorList>
    </citation>
    <scope>NUCLEOTIDE SEQUENCE [LARGE SCALE GENOMIC DNA]</scope>
    <source>
        <strain evidence="5">ATCC 10953</strain>
    </source>
</reference>
<evidence type="ECO:0000259" key="4">
    <source>
        <dbReference type="Pfam" id="PF20693"/>
    </source>
</evidence>
<keyword evidence="3" id="KW-0812">Transmembrane</keyword>
<organism evidence="5">
    <name type="scientific">Fusobacterium polymorphum ATCC 10953</name>
    <dbReference type="NCBI Taxonomy" id="393480"/>
    <lineage>
        <taxon>Bacteria</taxon>
        <taxon>Fusobacteriati</taxon>
        <taxon>Fusobacteriota</taxon>
        <taxon>Fusobacteriia</taxon>
        <taxon>Fusobacteriales</taxon>
        <taxon>Fusobacteriaceae</taxon>
        <taxon>Fusobacterium</taxon>
    </lineage>
</organism>
<feature type="transmembrane region" description="Helical" evidence="3">
    <location>
        <begin position="194"/>
        <end position="211"/>
    </location>
</feature>
<dbReference type="EMBL" id="CM000440">
    <property type="protein sequence ID" value="EDK88966.1"/>
    <property type="molecule type" value="Genomic_DNA"/>
</dbReference>
<keyword evidence="3" id="KW-0472">Membrane</keyword>
<name>A5TVP1_FUSNP</name>
<dbReference type="Pfam" id="PF20693">
    <property type="entry name" value="YobI-ATPase"/>
    <property type="match status" value="1"/>
</dbReference>
<protein>
    <recommendedName>
        <fullName evidence="4">YobI-like P-loop NTPase domain-containing protein</fullName>
    </recommendedName>
</protein>
<feature type="transmembrane region" description="Helical" evidence="3">
    <location>
        <begin position="218"/>
        <end position="236"/>
    </location>
</feature>